<name>A0AAP1WHC4_9FLAO</name>
<sequence>MKYKIILLLLITCLTSCNKSPIKSDVKIKNIKVYYIPFLITSHGSSTATDMRALDGFYIDKKNKLKSIKKELLKLTPIKDDFSETDVQLVCDFYNKEGKKEFTLLCDRFNIKINDKIYKNDKLIDLLISN</sequence>
<dbReference type="Proteomes" id="UP000806077">
    <property type="component" value="Unassembled WGS sequence"/>
</dbReference>
<dbReference type="AlphaFoldDB" id="A0AAP1WHC4"/>
<gene>
    <name evidence="1" type="ORF">F7645_12650</name>
</gene>
<reference evidence="1 2" key="1">
    <citation type="journal article" date="2020" name="Int. J. Syst. Evol. Microbiol.">
        <title>Tenacibaculum piscium sp. nov., isolated from skin ulcers of sea-farmed fish, and description of Tenacibaculum finnmarkense sp. nov. with subdivision into genomovars finnmarkense and ulcerans.</title>
        <authorList>
            <person name="Olsen A.B."/>
            <person name="Spilsberg B."/>
            <person name="Nilsen H.K."/>
            <person name="Lagesen K."/>
            <person name="Gulla S."/>
            <person name="Avendano-Herrera R."/>
            <person name="Irgang R."/>
            <person name="Duchaud E."/>
            <person name="Colquhoun D.J."/>
        </authorList>
    </citation>
    <scope>NUCLEOTIDE SEQUENCE [LARGE SCALE GENOMIC DNA]</scope>
    <source>
        <strain evidence="1 2">TNO037</strain>
    </source>
</reference>
<dbReference type="RefSeq" id="WP_101955976.1">
    <property type="nucleotide sequence ID" value="NZ_JAFMUA010000073.1"/>
</dbReference>
<evidence type="ECO:0000313" key="2">
    <source>
        <dbReference type="Proteomes" id="UP000806077"/>
    </source>
</evidence>
<proteinExistence type="predicted"/>
<protein>
    <submittedName>
        <fullName evidence="1">Uncharacterized protein</fullName>
    </submittedName>
</protein>
<accession>A0AAP1WHC4</accession>
<organism evidence="1 2">
    <name type="scientific">Tenacibaculum finnmarkense genomovar finnmarkense</name>
    <dbReference type="NCBI Taxonomy" id="1458503"/>
    <lineage>
        <taxon>Bacteria</taxon>
        <taxon>Pseudomonadati</taxon>
        <taxon>Bacteroidota</taxon>
        <taxon>Flavobacteriia</taxon>
        <taxon>Flavobacteriales</taxon>
        <taxon>Flavobacteriaceae</taxon>
        <taxon>Tenacibaculum</taxon>
        <taxon>Tenacibaculum finnmarkense</taxon>
    </lineage>
</organism>
<comment type="caution">
    <text evidence="1">The sequence shown here is derived from an EMBL/GenBank/DDBJ whole genome shotgun (WGS) entry which is preliminary data.</text>
</comment>
<keyword evidence="2" id="KW-1185">Reference proteome</keyword>
<dbReference type="EMBL" id="WXXV01000041">
    <property type="protein sequence ID" value="MBE7696263.1"/>
    <property type="molecule type" value="Genomic_DNA"/>
</dbReference>
<evidence type="ECO:0000313" key="1">
    <source>
        <dbReference type="EMBL" id="MBE7696263.1"/>
    </source>
</evidence>